<feature type="compositionally biased region" description="Basic residues" evidence="1">
    <location>
        <begin position="191"/>
        <end position="205"/>
    </location>
</feature>
<protein>
    <submittedName>
        <fullName evidence="2">Uncharacterized protein</fullName>
    </submittedName>
</protein>
<name>A0ABN8IKN9_9NEOP</name>
<sequence length="218" mass="23739">MLIIPAIYDWRLSRCEEAYLETTRRRGASPKGTSVVMGSLLEEFLRQECPEVWAKYLSFARERRLVVEFSSDSPASLAAASPPSPVPSAPAIVSPSATIETPVASTSAAAIEPNAPSAQSISAPFRAVVPDSQLDGGSDMEVETTPANNVNADGFTVVKSRKKGKKRPATDSDLESEAARKRGRQTVPPRRPPKRQPRLPSRNRHSPPSEKSSHRRQL</sequence>
<feature type="non-terminal residue" evidence="2">
    <location>
        <position position="218"/>
    </location>
</feature>
<accession>A0ABN8IKN9</accession>
<evidence type="ECO:0000313" key="3">
    <source>
        <dbReference type="Proteomes" id="UP000837857"/>
    </source>
</evidence>
<feature type="region of interest" description="Disordered" evidence="1">
    <location>
        <begin position="115"/>
        <end position="218"/>
    </location>
</feature>
<evidence type="ECO:0000313" key="2">
    <source>
        <dbReference type="EMBL" id="CAH2057827.1"/>
    </source>
</evidence>
<evidence type="ECO:0000256" key="1">
    <source>
        <dbReference type="SAM" id="MobiDB-lite"/>
    </source>
</evidence>
<organism evidence="2 3">
    <name type="scientific">Iphiclides podalirius</name>
    <name type="common">scarce swallowtail</name>
    <dbReference type="NCBI Taxonomy" id="110791"/>
    <lineage>
        <taxon>Eukaryota</taxon>
        <taxon>Metazoa</taxon>
        <taxon>Ecdysozoa</taxon>
        <taxon>Arthropoda</taxon>
        <taxon>Hexapoda</taxon>
        <taxon>Insecta</taxon>
        <taxon>Pterygota</taxon>
        <taxon>Neoptera</taxon>
        <taxon>Endopterygota</taxon>
        <taxon>Lepidoptera</taxon>
        <taxon>Glossata</taxon>
        <taxon>Ditrysia</taxon>
        <taxon>Papilionoidea</taxon>
        <taxon>Papilionidae</taxon>
        <taxon>Papilioninae</taxon>
        <taxon>Iphiclides</taxon>
    </lineage>
</organism>
<gene>
    <name evidence="2" type="ORF">IPOD504_LOCUS10322</name>
</gene>
<keyword evidence="3" id="KW-1185">Reference proteome</keyword>
<reference evidence="2" key="1">
    <citation type="submission" date="2022-03" db="EMBL/GenBank/DDBJ databases">
        <authorList>
            <person name="Martin H S."/>
        </authorList>
    </citation>
    <scope>NUCLEOTIDE SEQUENCE</scope>
</reference>
<dbReference type="EMBL" id="OW152837">
    <property type="protein sequence ID" value="CAH2057827.1"/>
    <property type="molecule type" value="Genomic_DNA"/>
</dbReference>
<dbReference type="Proteomes" id="UP000837857">
    <property type="component" value="Chromosome 25"/>
</dbReference>
<proteinExistence type="predicted"/>